<reference evidence="1" key="1">
    <citation type="submission" date="2019-10" db="EMBL/GenBank/DDBJ databases">
        <authorList>
            <consortium name="DOE Joint Genome Institute"/>
            <person name="Kuo A."/>
            <person name="Miyauchi S."/>
            <person name="Kiss E."/>
            <person name="Drula E."/>
            <person name="Kohler A."/>
            <person name="Sanchez-Garcia M."/>
            <person name="Andreopoulos B."/>
            <person name="Barry K.W."/>
            <person name="Bonito G."/>
            <person name="Buee M."/>
            <person name="Carver A."/>
            <person name="Chen C."/>
            <person name="Cichocki N."/>
            <person name="Clum A."/>
            <person name="Culley D."/>
            <person name="Crous P.W."/>
            <person name="Fauchery L."/>
            <person name="Girlanda M."/>
            <person name="Hayes R."/>
            <person name="Keri Z."/>
            <person name="LaButti K."/>
            <person name="Lipzen A."/>
            <person name="Lombard V."/>
            <person name="Magnuson J."/>
            <person name="Maillard F."/>
            <person name="Morin E."/>
            <person name="Murat C."/>
            <person name="Nolan M."/>
            <person name="Ohm R."/>
            <person name="Pangilinan J."/>
            <person name="Pereira M."/>
            <person name="Perotto S."/>
            <person name="Peter M."/>
            <person name="Riley R."/>
            <person name="Sitrit Y."/>
            <person name="Stielow B."/>
            <person name="Szollosi G."/>
            <person name="Zifcakova L."/>
            <person name="Stursova M."/>
            <person name="Spatafora J.W."/>
            <person name="Tedersoo L."/>
            <person name="Vaario L.-M."/>
            <person name="Yamada A."/>
            <person name="Yan M."/>
            <person name="Wang P."/>
            <person name="Xu J."/>
            <person name="Bruns T."/>
            <person name="Baldrian P."/>
            <person name="Vilgalys R."/>
            <person name="Henrissat B."/>
            <person name="Grigoriev I.V."/>
            <person name="Hibbett D."/>
            <person name="Nagy L.G."/>
            <person name="Martin F.M."/>
        </authorList>
    </citation>
    <scope>NUCLEOTIDE SEQUENCE</scope>
    <source>
        <strain evidence="1">BED1</strain>
    </source>
</reference>
<dbReference type="EMBL" id="WHUW01000007">
    <property type="protein sequence ID" value="KAF8443692.1"/>
    <property type="molecule type" value="Genomic_DNA"/>
</dbReference>
<evidence type="ECO:0000313" key="2">
    <source>
        <dbReference type="Proteomes" id="UP001194468"/>
    </source>
</evidence>
<dbReference type="AlphaFoldDB" id="A0AAD4BZG4"/>
<accession>A0AAD4BZG4</accession>
<dbReference type="GO" id="GO:0008641">
    <property type="term" value="F:ubiquitin-like modifier activating enzyme activity"/>
    <property type="evidence" value="ECO:0007669"/>
    <property type="project" value="InterPro"/>
</dbReference>
<comment type="caution">
    <text evidence="1">The sequence shown here is derived from an EMBL/GenBank/DDBJ whole genome shotgun (WGS) entry which is preliminary data.</text>
</comment>
<name>A0AAD4BZG4_BOLED</name>
<protein>
    <submittedName>
        <fullName evidence="1">Uncharacterized protein</fullName>
    </submittedName>
</protein>
<keyword evidence="2" id="KW-1185">Reference proteome</keyword>
<reference evidence="1" key="2">
    <citation type="journal article" date="2020" name="Nat. Commun.">
        <title>Large-scale genome sequencing of mycorrhizal fungi provides insights into the early evolution of symbiotic traits.</title>
        <authorList>
            <person name="Miyauchi S."/>
            <person name="Kiss E."/>
            <person name="Kuo A."/>
            <person name="Drula E."/>
            <person name="Kohler A."/>
            <person name="Sanchez-Garcia M."/>
            <person name="Morin E."/>
            <person name="Andreopoulos B."/>
            <person name="Barry K.W."/>
            <person name="Bonito G."/>
            <person name="Buee M."/>
            <person name="Carver A."/>
            <person name="Chen C."/>
            <person name="Cichocki N."/>
            <person name="Clum A."/>
            <person name="Culley D."/>
            <person name="Crous P.W."/>
            <person name="Fauchery L."/>
            <person name="Girlanda M."/>
            <person name="Hayes R.D."/>
            <person name="Keri Z."/>
            <person name="LaButti K."/>
            <person name="Lipzen A."/>
            <person name="Lombard V."/>
            <person name="Magnuson J."/>
            <person name="Maillard F."/>
            <person name="Murat C."/>
            <person name="Nolan M."/>
            <person name="Ohm R.A."/>
            <person name="Pangilinan J."/>
            <person name="Pereira M.F."/>
            <person name="Perotto S."/>
            <person name="Peter M."/>
            <person name="Pfister S."/>
            <person name="Riley R."/>
            <person name="Sitrit Y."/>
            <person name="Stielow J.B."/>
            <person name="Szollosi G."/>
            <person name="Zifcakova L."/>
            <person name="Stursova M."/>
            <person name="Spatafora J.W."/>
            <person name="Tedersoo L."/>
            <person name="Vaario L.M."/>
            <person name="Yamada A."/>
            <person name="Yan M."/>
            <person name="Wang P."/>
            <person name="Xu J."/>
            <person name="Bruns T."/>
            <person name="Baldrian P."/>
            <person name="Vilgalys R."/>
            <person name="Dunand C."/>
            <person name="Henrissat B."/>
            <person name="Grigoriev I.V."/>
            <person name="Hibbett D."/>
            <person name="Nagy L.G."/>
            <person name="Martin F.M."/>
        </authorList>
    </citation>
    <scope>NUCLEOTIDE SEQUENCE</scope>
    <source>
        <strain evidence="1">BED1</strain>
    </source>
</reference>
<organism evidence="1 2">
    <name type="scientific">Boletus edulis BED1</name>
    <dbReference type="NCBI Taxonomy" id="1328754"/>
    <lineage>
        <taxon>Eukaryota</taxon>
        <taxon>Fungi</taxon>
        <taxon>Dikarya</taxon>
        <taxon>Basidiomycota</taxon>
        <taxon>Agaricomycotina</taxon>
        <taxon>Agaricomycetes</taxon>
        <taxon>Agaricomycetidae</taxon>
        <taxon>Boletales</taxon>
        <taxon>Boletineae</taxon>
        <taxon>Boletaceae</taxon>
        <taxon>Boletoideae</taxon>
        <taxon>Boletus</taxon>
    </lineage>
</organism>
<evidence type="ECO:0000313" key="1">
    <source>
        <dbReference type="EMBL" id="KAF8443692.1"/>
    </source>
</evidence>
<dbReference type="Proteomes" id="UP001194468">
    <property type="component" value="Unassembled WGS sequence"/>
</dbReference>
<dbReference type="Gene3D" id="3.40.50.12550">
    <property type="entry name" value="Ubiquitin-activating enzyme E1, inactive adenylation domain, subdomain 2"/>
    <property type="match status" value="1"/>
</dbReference>
<dbReference type="InterPro" id="IPR035985">
    <property type="entry name" value="Ubiquitin-activating_enz"/>
</dbReference>
<proteinExistence type="predicted"/>
<dbReference type="SUPFAM" id="SSF69572">
    <property type="entry name" value="Activating enzymes of the ubiquitin-like proteins"/>
    <property type="match status" value="1"/>
</dbReference>
<sequence>MTLQDPRRRGEARVQEPPPRPVVDALVDLFVKNAHTLSAADALASYLKENCYASGLVRIVCAARQSSWVVSDRGQVQSIVGDGIHLPEAPTTSAELPNTAAFLGGTVAQETIKVITKQYIPVKGYCVIDLVDTWTGVISA</sequence>
<gene>
    <name evidence="1" type="ORF">L210DRAFT_3643286</name>
</gene>